<dbReference type="InterPro" id="IPR029063">
    <property type="entry name" value="SAM-dependent_MTases_sf"/>
</dbReference>
<reference evidence="2 3" key="1">
    <citation type="journal article" date="2015" name="Genome Biol. Evol.">
        <title>Comparative Genomics of a Bacterivorous Green Alga Reveals Evolutionary Causalities and Consequences of Phago-Mixotrophic Mode of Nutrition.</title>
        <authorList>
            <person name="Burns J.A."/>
            <person name="Paasch A."/>
            <person name="Narechania A."/>
            <person name="Kim E."/>
        </authorList>
    </citation>
    <scope>NUCLEOTIDE SEQUENCE [LARGE SCALE GENOMIC DNA]</scope>
    <source>
        <strain evidence="2 3">PLY_AMNH</strain>
    </source>
</reference>
<dbReference type="AlphaFoldDB" id="A0AAE0L9X4"/>
<comment type="caution">
    <text evidence="2">The sequence shown here is derived from an EMBL/GenBank/DDBJ whole genome shotgun (WGS) entry which is preliminary data.</text>
</comment>
<evidence type="ECO:0000256" key="1">
    <source>
        <dbReference type="SAM" id="MobiDB-lite"/>
    </source>
</evidence>
<organism evidence="2 3">
    <name type="scientific">Cymbomonas tetramitiformis</name>
    <dbReference type="NCBI Taxonomy" id="36881"/>
    <lineage>
        <taxon>Eukaryota</taxon>
        <taxon>Viridiplantae</taxon>
        <taxon>Chlorophyta</taxon>
        <taxon>Pyramimonadophyceae</taxon>
        <taxon>Pyramimonadales</taxon>
        <taxon>Pyramimonadaceae</taxon>
        <taxon>Cymbomonas</taxon>
    </lineage>
</organism>
<feature type="region of interest" description="Disordered" evidence="1">
    <location>
        <begin position="1"/>
        <end position="37"/>
    </location>
</feature>
<gene>
    <name evidence="2" type="ORF">CYMTET_14853</name>
</gene>
<accession>A0AAE0L9X4</accession>
<proteinExistence type="predicted"/>
<sequence>MLRITSAGDKNSLRAKGGEQENVEGRTNESREVDPGSCSAIVPYTPSSLHGLHAPTVSYRFEALKTTIELDQTFGRKGVGTGGAAWPAGYVLAEYISRKTDSMNREGAQWTDARVCELGAGLGLVSAVSALMGAKVTATDGVDEVLDVMRSNINRNLPEPRHRVKVRRLQWGVQSKSEHDALKPPVDILLAADVVYGDGEVTGAWRDLLWSMEALSDERTLILLAHFSRYPQKEAPFWEMLDENFQRVAVDHRELMVGSERTQVFMLKKICKAESNGHHTPSIS</sequence>
<keyword evidence="3" id="KW-1185">Reference proteome</keyword>
<dbReference type="CDD" id="cd02440">
    <property type="entry name" value="AdoMet_MTases"/>
    <property type="match status" value="1"/>
</dbReference>
<protein>
    <submittedName>
        <fullName evidence="2">Uncharacterized protein</fullName>
    </submittedName>
</protein>
<feature type="compositionally biased region" description="Basic and acidic residues" evidence="1">
    <location>
        <begin position="16"/>
        <end position="34"/>
    </location>
</feature>
<evidence type="ECO:0000313" key="2">
    <source>
        <dbReference type="EMBL" id="KAK3277115.1"/>
    </source>
</evidence>
<dbReference type="SUPFAM" id="SSF53335">
    <property type="entry name" value="S-adenosyl-L-methionine-dependent methyltransferases"/>
    <property type="match status" value="1"/>
</dbReference>
<dbReference type="Gene3D" id="3.40.50.150">
    <property type="entry name" value="Vaccinia Virus protein VP39"/>
    <property type="match status" value="1"/>
</dbReference>
<dbReference type="PANTHER" id="PTHR14614:SF132">
    <property type="entry name" value="PROTEIN-LYSINE METHYLTRANSFERASE C42C1.13"/>
    <property type="match status" value="1"/>
</dbReference>
<name>A0AAE0L9X4_9CHLO</name>
<evidence type="ECO:0000313" key="3">
    <source>
        <dbReference type="Proteomes" id="UP001190700"/>
    </source>
</evidence>
<dbReference type="Pfam" id="PF10294">
    <property type="entry name" value="Methyltransf_16"/>
    <property type="match status" value="1"/>
</dbReference>
<dbReference type="Proteomes" id="UP001190700">
    <property type="component" value="Unassembled WGS sequence"/>
</dbReference>
<dbReference type="PANTHER" id="PTHR14614">
    <property type="entry name" value="HEPATOCELLULAR CARCINOMA-ASSOCIATED ANTIGEN"/>
    <property type="match status" value="1"/>
</dbReference>
<dbReference type="EMBL" id="LGRX02006247">
    <property type="protein sequence ID" value="KAK3277115.1"/>
    <property type="molecule type" value="Genomic_DNA"/>
</dbReference>
<dbReference type="InterPro" id="IPR019410">
    <property type="entry name" value="Methyltransf_16"/>
</dbReference>